<dbReference type="EMBL" id="JACHJV010000001">
    <property type="protein sequence ID" value="MBB4921602.1"/>
    <property type="molecule type" value="Genomic_DNA"/>
</dbReference>
<gene>
    <name evidence="2" type="ORF">FHR34_000595</name>
</gene>
<dbReference type="AlphaFoldDB" id="A0A7W7QXI6"/>
<keyword evidence="3" id="KW-1185">Reference proteome</keyword>
<dbReference type="Gene3D" id="3.10.450.50">
    <property type="match status" value="1"/>
</dbReference>
<sequence>MSVQPANPMPAAPTSCAPMTDAAKLLLVEAFRTSLQTSDWALFRSLLTEDASWTLPGDNKISGTAEGVDAVVERVKLIASYGVNFEFLRPLYSRDHVALSLHNTAERDGRVLDEYLSTVCFLREGRIHAIETYLSDVPGMNAFFV</sequence>
<feature type="domain" description="SnoaL-like" evidence="1">
    <location>
        <begin position="28"/>
        <end position="127"/>
    </location>
</feature>
<name>A0A7W7QXI6_KITKI</name>
<proteinExistence type="predicted"/>
<dbReference type="Pfam" id="PF12680">
    <property type="entry name" value="SnoaL_2"/>
    <property type="match status" value="1"/>
</dbReference>
<protein>
    <recommendedName>
        <fullName evidence="1">SnoaL-like domain-containing protein</fullName>
    </recommendedName>
</protein>
<reference evidence="2 3" key="1">
    <citation type="submission" date="2020-08" db="EMBL/GenBank/DDBJ databases">
        <title>Sequencing the genomes of 1000 actinobacteria strains.</title>
        <authorList>
            <person name="Klenk H.-P."/>
        </authorList>
    </citation>
    <scope>NUCLEOTIDE SEQUENCE [LARGE SCALE GENOMIC DNA]</scope>
    <source>
        <strain evidence="2 3">DSM 41654</strain>
    </source>
</reference>
<comment type="caution">
    <text evidence="2">The sequence shown here is derived from an EMBL/GenBank/DDBJ whole genome shotgun (WGS) entry which is preliminary data.</text>
</comment>
<organism evidence="2 3">
    <name type="scientific">Kitasatospora kifunensis</name>
    <name type="common">Streptomyces kifunensis</name>
    <dbReference type="NCBI Taxonomy" id="58351"/>
    <lineage>
        <taxon>Bacteria</taxon>
        <taxon>Bacillati</taxon>
        <taxon>Actinomycetota</taxon>
        <taxon>Actinomycetes</taxon>
        <taxon>Kitasatosporales</taxon>
        <taxon>Streptomycetaceae</taxon>
        <taxon>Kitasatospora</taxon>
    </lineage>
</organism>
<accession>A0A7W7QXI6</accession>
<evidence type="ECO:0000259" key="1">
    <source>
        <dbReference type="Pfam" id="PF12680"/>
    </source>
</evidence>
<dbReference type="SUPFAM" id="SSF54427">
    <property type="entry name" value="NTF2-like"/>
    <property type="match status" value="1"/>
</dbReference>
<dbReference type="InterPro" id="IPR032710">
    <property type="entry name" value="NTF2-like_dom_sf"/>
</dbReference>
<dbReference type="InterPro" id="IPR037401">
    <property type="entry name" value="SnoaL-like"/>
</dbReference>
<dbReference type="Proteomes" id="UP000540506">
    <property type="component" value="Unassembled WGS sequence"/>
</dbReference>
<evidence type="ECO:0000313" key="2">
    <source>
        <dbReference type="EMBL" id="MBB4921602.1"/>
    </source>
</evidence>
<evidence type="ECO:0000313" key="3">
    <source>
        <dbReference type="Proteomes" id="UP000540506"/>
    </source>
</evidence>